<gene>
    <name evidence="2" type="ORF">VHUM_03640</name>
</gene>
<reference evidence="2 3" key="1">
    <citation type="journal article" date="2019" name="PLoS Genet.">
        <title>Convergent evolution of linked mating-type loci in basidiomycete fungi.</title>
        <authorList>
            <person name="Sun S."/>
            <person name="Coelho M.A."/>
            <person name="Heitman J."/>
            <person name="Nowrousian M."/>
        </authorList>
    </citation>
    <scope>NUCLEOTIDE SEQUENCE [LARGE SCALE GENOMIC DNA]</scope>
    <source>
        <strain evidence="2 3">CBS 4282</strain>
    </source>
</reference>
<feature type="domain" description="Beta-lactamase-related" evidence="1">
    <location>
        <begin position="19"/>
        <end position="398"/>
    </location>
</feature>
<accession>A0A7D8Z1D9</accession>
<evidence type="ECO:0000259" key="1">
    <source>
        <dbReference type="Pfam" id="PF00144"/>
    </source>
</evidence>
<comment type="caution">
    <text evidence="2">The sequence shown here is derived from an EMBL/GenBank/DDBJ whole genome shotgun (WGS) entry which is preliminary data.</text>
</comment>
<dbReference type="Pfam" id="PF00144">
    <property type="entry name" value="Beta-lactamase"/>
    <property type="match status" value="1"/>
</dbReference>
<dbReference type="EMBL" id="QKWK01000010">
    <property type="protein sequence ID" value="TXT06167.1"/>
    <property type="molecule type" value="Genomic_DNA"/>
</dbReference>
<name>A0A7D8Z1D9_VANHU</name>
<dbReference type="AlphaFoldDB" id="A0A7D8Z1D9"/>
<proteinExistence type="predicted"/>
<organism evidence="2 3">
    <name type="scientific">Vanrija humicola</name>
    <name type="common">Yeast</name>
    <name type="synonym">Cryptococcus humicola</name>
    <dbReference type="NCBI Taxonomy" id="5417"/>
    <lineage>
        <taxon>Eukaryota</taxon>
        <taxon>Fungi</taxon>
        <taxon>Dikarya</taxon>
        <taxon>Basidiomycota</taxon>
        <taxon>Agaricomycotina</taxon>
        <taxon>Tremellomycetes</taxon>
        <taxon>Trichosporonales</taxon>
        <taxon>Trichosporonaceae</taxon>
        <taxon>Vanrija</taxon>
    </lineage>
</organism>
<evidence type="ECO:0000313" key="3">
    <source>
        <dbReference type="Proteomes" id="UP000473826"/>
    </source>
</evidence>
<dbReference type="Proteomes" id="UP000473826">
    <property type="component" value="Unassembled WGS sequence"/>
</dbReference>
<dbReference type="InterPro" id="IPR001466">
    <property type="entry name" value="Beta-lactam-related"/>
</dbReference>
<sequence>MPSDSTTPRVSQKGAAALDALLAEVVDSHTLPALTIGATSATGPLYFAARGDRVFGDASKGQVDEDTILQLYSQTKLVVAVAALQLVDRGVWSLDDAAVVETHAPELWAQQILSYDDAGNEVYTPRKTPLTLRHLLNHTSGLAYPFSSPVLAKWAAAHKLPSQRDPAAGLAPFLVPLLFEPGTQWRYSVGIDWVGVILERVTGSTLEAYFQENIWQPLGIKSITFNATEENIGRLQIPQARVETDGRVSWVESHGSLRDLTPGVVYKQASGGGGLLGTAKDYLSFLAAILRSREPGGIVSPQGYEALFTNTLGPRSSSGSDAYAGLAAYAFLQPLDQSLVADNAAHLGFSVGLGLALADTSTGRRKGSGHWGGIAKTGFWLDPATGIAAMIGTQIFTPGVLFEPSFNAVYARFERTLYDGLE</sequence>
<dbReference type="InterPro" id="IPR050789">
    <property type="entry name" value="Diverse_Enzym_Activities"/>
</dbReference>
<dbReference type="SUPFAM" id="SSF56601">
    <property type="entry name" value="beta-lactamase/transpeptidase-like"/>
    <property type="match status" value="1"/>
</dbReference>
<dbReference type="PANTHER" id="PTHR43283:SF3">
    <property type="entry name" value="BETA-LACTAMASE FAMILY PROTEIN (AFU_ORTHOLOGUE AFUA_5G07500)"/>
    <property type="match status" value="1"/>
</dbReference>
<dbReference type="Gene3D" id="3.40.710.10">
    <property type="entry name" value="DD-peptidase/beta-lactamase superfamily"/>
    <property type="match status" value="1"/>
</dbReference>
<keyword evidence="3" id="KW-1185">Reference proteome</keyword>
<dbReference type="PANTHER" id="PTHR43283">
    <property type="entry name" value="BETA-LACTAMASE-RELATED"/>
    <property type="match status" value="1"/>
</dbReference>
<evidence type="ECO:0000313" key="2">
    <source>
        <dbReference type="EMBL" id="TXT06167.1"/>
    </source>
</evidence>
<dbReference type="OrthoDB" id="428260at2759"/>
<dbReference type="InterPro" id="IPR012338">
    <property type="entry name" value="Beta-lactam/transpept-like"/>
</dbReference>
<protein>
    <recommendedName>
        <fullName evidence="1">Beta-lactamase-related domain-containing protein</fullName>
    </recommendedName>
</protein>